<proteinExistence type="predicted"/>
<feature type="signal peptide" evidence="1">
    <location>
        <begin position="1"/>
        <end position="21"/>
    </location>
</feature>
<dbReference type="AlphaFoldDB" id="A0A1X9YPK0"/>
<dbReference type="KEGG" id="pact:CA264_04450"/>
<dbReference type="EMBL" id="CP021235">
    <property type="protein sequence ID" value="ARS34751.1"/>
    <property type="molecule type" value="Genomic_DNA"/>
</dbReference>
<evidence type="ECO:0000313" key="2">
    <source>
        <dbReference type="EMBL" id="ARS34751.1"/>
    </source>
</evidence>
<dbReference type="RefSeq" id="WP_025604956.1">
    <property type="nucleotide sequence ID" value="NZ_CP021235.1"/>
</dbReference>
<dbReference type="Proteomes" id="UP000266292">
    <property type="component" value="Chromosome"/>
</dbReference>
<feature type="chain" id="PRO_5010999553" description="DUF4595 domain-containing protein" evidence="1">
    <location>
        <begin position="22"/>
        <end position="276"/>
    </location>
</feature>
<evidence type="ECO:0000256" key="1">
    <source>
        <dbReference type="SAM" id="SignalP"/>
    </source>
</evidence>
<dbReference type="PROSITE" id="PS51257">
    <property type="entry name" value="PROKAR_LIPOPROTEIN"/>
    <property type="match status" value="1"/>
</dbReference>
<sequence>MKTYLPALVAILLLVATSSCSKEEDTPAPAVACYVSKVSMEDEQQTSYTNYTYDDKLRLVLSGSQIKFAVGGRDTITQALFLKYVYDKRGSITETQLSVAEEGPFSPYQKFFHDAKGNVVRYEVFYSGNNPEKVQEYCDFTYNAGSQLLTERYYNNGLDFTVITRHRNYHYTDGQMTRMEYLDGNEKKFAEDRFTYSSYANPYIGGIGENKTRTGTGASSNYLIASSTRYDENGNPQKQGSYDNHFTISPDGKVEEVVSVYQDGKRSVRRFTYTCN</sequence>
<evidence type="ECO:0000313" key="3">
    <source>
        <dbReference type="Proteomes" id="UP000266292"/>
    </source>
</evidence>
<name>A0A1X9YPK0_9BACT</name>
<protein>
    <recommendedName>
        <fullName evidence="4">DUF4595 domain-containing protein</fullName>
    </recommendedName>
</protein>
<reference evidence="3" key="1">
    <citation type="submission" date="2017-05" db="EMBL/GenBank/DDBJ databases">
        <authorList>
            <person name="Ray J."/>
            <person name="Price M."/>
            <person name="Deutschbauer A."/>
        </authorList>
    </citation>
    <scope>NUCLEOTIDE SEQUENCE [LARGE SCALE GENOMIC DNA]</scope>
    <source>
        <strain evidence="3">DSM 19842</strain>
    </source>
</reference>
<keyword evidence="3" id="KW-1185">Reference proteome</keyword>
<organism evidence="2 3">
    <name type="scientific">Pontibacter actiniarum</name>
    <dbReference type="NCBI Taxonomy" id="323450"/>
    <lineage>
        <taxon>Bacteria</taxon>
        <taxon>Pseudomonadati</taxon>
        <taxon>Bacteroidota</taxon>
        <taxon>Cytophagia</taxon>
        <taxon>Cytophagales</taxon>
        <taxon>Hymenobacteraceae</taxon>
        <taxon>Pontibacter</taxon>
    </lineage>
</organism>
<gene>
    <name evidence="2" type="ORF">CA264_04450</name>
</gene>
<evidence type="ECO:0008006" key="4">
    <source>
        <dbReference type="Google" id="ProtNLM"/>
    </source>
</evidence>
<keyword evidence="1" id="KW-0732">Signal</keyword>
<accession>A0A1X9YPK0</accession>